<dbReference type="InterPro" id="IPR032675">
    <property type="entry name" value="LRR_dom_sf"/>
</dbReference>
<accession>A0A1Y1ZJI6</accession>
<evidence type="ECO:0000313" key="2">
    <source>
        <dbReference type="Proteomes" id="UP000193144"/>
    </source>
</evidence>
<reference evidence="1 2" key="1">
    <citation type="submission" date="2016-07" db="EMBL/GenBank/DDBJ databases">
        <title>Pervasive Adenine N6-methylation of Active Genes in Fungi.</title>
        <authorList>
            <consortium name="DOE Joint Genome Institute"/>
            <person name="Mondo S.J."/>
            <person name="Dannebaum R.O."/>
            <person name="Kuo R.C."/>
            <person name="Labutti K."/>
            <person name="Haridas S."/>
            <person name="Kuo A."/>
            <person name="Salamov A."/>
            <person name="Ahrendt S.R."/>
            <person name="Lipzen A."/>
            <person name="Sullivan W."/>
            <person name="Andreopoulos W.B."/>
            <person name="Clum A."/>
            <person name="Lindquist E."/>
            <person name="Daum C."/>
            <person name="Ramamoorthy G.K."/>
            <person name="Gryganskyi A."/>
            <person name="Culley D."/>
            <person name="Magnuson J.K."/>
            <person name="James T.Y."/>
            <person name="O'Malley M.A."/>
            <person name="Stajich J.E."/>
            <person name="Spatafora J.W."/>
            <person name="Visel A."/>
            <person name="Grigoriev I.V."/>
        </authorList>
    </citation>
    <scope>NUCLEOTIDE SEQUENCE [LARGE SCALE GENOMIC DNA]</scope>
    <source>
        <strain evidence="1 2">CBS 115471</strain>
    </source>
</reference>
<proteinExistence type="predicted"/>
<dbReference type="STRING" id="1231657.A0A1Y1ZJI6"/>
<name>A0A1Y1ZJI6_9PLEO</name>
<protein>
    <recommendedName>
        <fullName evidence="3">F-box domain-containing protein</fullName>
    </recommendedName>
</protein>
<dbReference type="OrthoDB" id="10028886at2759"/>
<dbReference type="SUPFAM" id="SSF52047">
    <property type="entry name" value="RNI-like"/>
    <property type="match status" value="1"/>
</dbReference>
<organism evidence="1 2">
    <name type="scientific">Clohesyomyces aquaticus</name>
    <dbReference type="NCBI Taxonomy" id="1231657"/>
    <lineage>
        <taxon>Eukaryota</taxon>
        <taxon>Fungi</taxon>
        <taxon>Dikarya</taxon>
        <taxon>Ascomycota</taxon>
        <taxon>Pezizomycotina</taxon>
        <taxon>Dothideomycetes</taxon>
        <taxon>Pleosporomycetidae</taxon>
        <taxon>Pleosporales</taxon>
        <taxon>Lindgomycetaceae</taxon>
        <taxon>Clohesyomyces</taxon>
    </lineage>
</organism>
<dbReference type="Proteomes" id="UP000193144">
    <property type="component" value="Unassembled WGS sequence"/>
</dbReference>
<keyword evidence="2" id="KW-1185">Reference proteome</keyword>
<sequence length="546" mass="61482">MATALPDDILHLLCEELARQECFDTLFNCACSSKSLAVPALTHLYRSHHLAPVRNGGEDEAVILPTKQLVVQRWSILWRSIIASSMNATLFPYCRYIRILDFRDLENLLEDDQFKGKVMKQFFSAPLDQVYKKQSKTFGNPSRQHVRLDVPAIIDAIGEVVTQHTPMLDTISGELLSHALVRWAPRLPRLQTLELKNGSPLEDELVHASIYEHCPQFNSLSIYTWTADERDHKLASFIGTVQPQSLRLIETFRDIGAGAETFLALNSHSETLKDLRLCVSSDSLPHLSLLRSCTALEAVRLEDSDGLTNLEKTQNDVFLEIVDWLRKCESLRRLSFSGFQSAASIVGRVMLEDKIKLRKLEIDSYLLKEHQLFHQALVNQRASLRFLSLSGDADGMFRDDVDILVDSLKQLAGLRVLKLLDFHEIFSDDHLIFIIDSLSLLEDIYVTGVEIKDGVLESAGRLENLRNVAFAGISKFTTDGLLEFISLLGPGNQGIRVMIDMADPATLLTETEIVLVKQSLWEKVGGVLDYVPYKDPDISEFEGDSD</sequence>
<comment type="caution">
    <text evidence="1">The sequence shown here is derived from an EMBL/GenBank/DDBJ whole genome shotgun (WGS) entry which is preliminary data.</text>
</comment>
<dbReference type="AlphaFoldDB" id="A0A1Y1ZJI6"/>
<evidence type="ECO:0008006" key="3">
    <source>
        <dbReference type="Google" id="ProtNLM"/>
    </source>
</evidence>
<dbReference type="Gene3D" id="3.80.10.10">
    <property type="entry name" value="Ribonuclease Inhibitor"/>
    <property type="match status" value="1"/>
</dbReference>
<evidence type="ECO:0000313" key="1">
    <source>
        <dbReference type="EMBL" id="ORY10412.1"/>
    </source>
</evidence>
<gene>
    <name evidence="1" type="ORF">BCR34DRAFT_350596</name>
</gene>
<dbReference type="EMBL" id="MCFA01000073">
    <property type="protein sequence ID" value="ORY10412.1"/>
    <property type="molecule type" value="Genomic_DNA"/>
</dbReference>